<comment type="similarity">
    <text evidence="2">Belongs to the bHLH protein family.</text>
</comment>
<dbReference type="EMBL" id="RWGY01000039">
    <property type="protein sequence ID" value="TVU12052.1"/>
    <property type="molecule type" value="Genomic_DNA"/>
</dbReference>
<organism evidence="8 9">
    <name type="scientific">Eragrostis curvula</name>
    <name type="common">weeping love grass</name>
    <dbReference type="NCBI Taxonomy" id="38414"/>
    <lineage>
        <taxon>Eukaryota</taxon>
        <taxon>Viridiplantae</taxon>
        <taxon>Streptophyta</taxon>
        <taxon>Embryophyta</taxon>
        <taxon>Tracheophyta</taxon>
        <taxon>Spermatophyta</taxon>
        <taxon>Magnoliopsida</taxon>
        <taxon>Liliopsida</taxon>
        <taxon>Poales</taxon>
        <taxon>Poaceae</taxon>
        <taxon>PACMAD clade</taxon>
        <taxon>Chloridoideae</taxon>
        <taxon>Eragrostideae</taxon>
        <taxon>Eragrostidinae</taxon>
        <taxon>Eragrostis</taxon>
    </lineage>
</organism>
<evidence type="ECO:0000259" key="7">
    <source>
        <dbReference type="PROSITE" id="PS50888"/>
    </source>
</evidence>
<proteinExistence type="inferred from homology"/>
<dbReference type="PANTHER" id="PTHR11969:SF62">
    <property type="entry name" value="BHLH TRANSCRIPTION FACTOR"/>
    <property type="match status" value="1"/>
</dbReference>
<comment type="subcellular location">
    <subcellularLocation>
        <location evidence="1">Nucleus</location>
    </subcellularLocation>
</comment>
<evidence type="ECO:0000313" key="9">
    <source>
        <dbReference type="Proteomes" id="UP000324897"/>
    </source>
</evidence>
<evidence type="ECO:0000256" key="1">
    <source>
        <dbReference type="ARBA" id="ARBA00004123"/>
    </source>
</evidence>
<dbReference type="GO" id="GO:0000981">
    <property type="term" value="F:DNA-binding transcription factor activity, RNA polymerase II-specific"/>
    <property type="evidence" value="ECO:0007669"/>
    <property type="project" value="TreeGrafter"/>
</dbReference>
<dbReference type="Pfam" id="PF00010">
    <property type="entry name" value="HLH"/>
    <property type="match status" value="1"/>
</dbReference>
<dbReference type="AlphaFoldDB" id="A0A5J9TL78"/>
<keyword evidence="9" id="KW-1185">Reference proteome</keyword>
<evidence type="ECO:0000256" key="4">
    <source>
        <dbReference type="ARBA" id="ARBA00023125"/>
    </source>
</evidence>
<evidence type="ECO:0000256" key="3">
    <source>
        <dbReference type="ARBA" id="ARBA00023015"/>
    </source>
</evidence>
<reference evidence="8 9" key="1">
    <citation type="journal article" date="2019" name="Sci. Rep.">
        <title>A high-quality genome of Eragrostis curvula grass provides insights into Poaceae evolution and supports new strategies to enhance forage quality.</title>
        <authorList>
            <person name="Carballo J."/>
            <person name="Santos B.A.C.M."/>
            <person name="Zappacosta D."/>
            <person name="Garbus I."/>
            <person name="Selva J.P."/>
            <person name="Gallo C.A."/>
            <person name="Diaz A."/>
            <person name="Albertini E."/>
            <person name="Caccamo M."/>
            <person name="Echenique V."/>
        </authorList>
    </citation>
    <scope>NUCLEOTIDE SEQUENCE [LARGE SCALE GENOMIC DNA]</scope>
    <source>
        <strain evidence="9">cv. Victoria</strain>
        <tissue evidence="8">Leaf</tissue>
    </source>
</reference>
<dbReference type="OrthoDB" id="684567at2759"/>
<dbReference type="PROSITE" id="PS50888">
    <property type="entry name" value="BHLH"/>
    <property type="match status" value="1"/>
</dbReference>
<feature type="domain" description="BHLH" evidence="7">
    <location>
        <begin position="53"/>
        <end position="104"/>
    </location>
</feature>
<dbReference type="Gramene" id="TVU12052">
    <property type="protein sequence ID" value="TVU12052"/>
    <property type="gene ID" value="EJB05_45675"/>
</dbReference>
<dbReference type="PANTHER" id="PTHR11969">
    <property type="entry name" value="MAX DIMERIZATION, MAD"/>
    <property type="match status" value="1"/>
</dbReference>
<evidence type="ECO:0000313" key="8">
    <source>
        <dbReference type="EMBL" id="TVU12052.1"/>
    </source>
</evidence>
<evidence type="ECO:0000256" key="5">
    <source>
        <dbReference type="ARBA" id="ARBA00023163"/>
    </source>
</evidence>
<protein>
    <recommendedName>
        <fullName evidence="7">BHLH domain-containing protein</fullName>
    </recommendedName>
</protein>
<feature type="non-terminal residue" evidence="8">
    <location>
        <position position="1"/>
    </location>
</feature>
<gene>
    <name evidence="8" type="ORF">EJB05_45675</name>
</gene>
<dbReference type="GO" id="GO:0046983">
    <property type="term" value="F:protein dimerization activity"/>
    <property type="evidence" value="ECO:0007669"/>
    <property type="project" value="InterPro"/>
</dbReference>
<accession>A0A5J9TL78</accession>
<dbReference type="GO" id="GO:0000978">
    <property type="term" value="F:RNA polymerase II cis-regulatory region sequence-specific DNA binding"/>
    <property type="evidence" value="ECO:0007669"/>
    <property type="project" value="TreeGrafter"/>
</dbReference>
<keyword evidence="6" id="KW-0539">Nucleus</keyword>
<name>A0A5J9TL78_9POAL</name>
<evidence type="ECO:0000256" key="6">
    <source>
        <dbReference type="ARBA" id="ARBA00023242"/>
    </source>
</evidence>
<keyword evidence="4" id="KW-0238">DNA-binding</keyword>
<keyword evidence="5" id="KW-0804">Transcription</keyword>
<dbReference type="SUPFAM" id="SSF47459">
    <property type="entry name" value="HLH, helix-loop-helix DNA-binding domain"/>
    <property type="match status" value="1"/>
</dbReference>
<sequence>MEATPHARSACCAWPVDVEGAATTWAGTVQQARRRRRRRPATMEARNVEDAESQRLNHIAVERNLRRQMSDYLAELRAFMPRSYARRGDHASIVGGAINFVKELERHLQSLHAEKRGHRAEPFASFFTFPQYAVSAAANVPEVDASVTRPGVADVEASVSDGHATVKVPVQRRPGQPQLLLRLLLGMQRHGLTALHLNVTTTAAEMVFYTITLRVRPR</sequence>
<dbReference type="GO" id="GO:0005634">
    <property type="term" value="C:nucleus"/>
    <property type="evidence" value="ECO:0007669"/>
    <property type="project" value="UniProtKB-SubCell"/>
</dbReference>
<dbReference type="InterPro" id="IPR036638">
    <property type="entry name" value="HLH_DNA-bd_sf"/>
</dbReference>
<evidence type="ECO:0000256" key="2">
    <source>
        <dbReference type="ARBA" id="ARBA00005510"/>
    </source>
</evidence>
<dbReference type="SMART" id="SM00353">
    <property type="entry name" value="HLH"/>
    <property type="match status" value="1"/>
</dbReference>
<dbReference type="InterPro" id="IPR011598">
    <property type="entry name" value="bHLH_dom"/>
</dbReference>
<dbReference type="Gene3D" id="4.10.280.10">
    <property type="entry name" value="Helix-loop-helix DNA-binding domain"/>
    <property type="match status" value="1"/>
</dbReference>
<dbReference type="Proteomes" id="UP000324897">
    <property type="component" value="Chromosome 3"/>
</dbReference>
<keyword evidence="3" id="KW-0805">Transcription regulation</keyword>
<comment type="caution">
    <text evidence="8">The sequence shown here is derived from an EMBL/GenBank/DDBJ whole genome shotgun (WGS) entry which is preliminary data.</text>
</comment>